<dbReference type="InterPro" id="IPR026022">
    <property type="entry name" value="PhoU_dom"/>
</dbReference>
<keyword evidence="10" id="KW-1185">Reference proteome</keyword>
<comment type="subcellular location">
    <subcellularLocation>
        <location evidence="1">Cell membrane</location>
        <topology evidence="1">Multi-pass membrane protein</topology>
    </subcellularLocation>
</comment>
<keyword evidence="3 7" id="KW-0812">Transmembrane</keyword>
<dbReference type="EnsemblBacteria" id="ACZ18715">
    <property type="protein sequence ID" value="ACZ18715"/>
    <property type="gene ID" value="Taci_0479"/>
</dbReference>
<organism evidence="9 10">
    <name type="scientific">Thermanaerovibrio acidaminovorans (strain ATCC 49978 / DSM 6589 / Su883)</name>
    <name type="common">Selenomonas acidaminovorans</name>
    <dbReference type="NCBI Taxonomy" id="525903"/>
    <lineage>
        <taxon>Bacteria</taxon>
        <taxon>Thermotogati</taxon>
        <taxon>Synergistota</taxon>
        <taxon>Synergistia</taxon>
        <taxon>Synergistales</taxon>
        <taxon>Synergistaceae</taxon>
        <taxon>Thermanaerovibrio</taxon>
    </lineage>
</organism>
<dbReference type="Pfam" id="PF02690">
    <property type="entry name" value="Na_Pi_cotrans"/>
    <property type="match status" value="2"/>
</dbReference>
<gene>
    <name evidence="9" type="ordered locus">Taci_0479</name>
</gene>
<dbReference type="NCBIfam" id="TIGR00704">
    <property type="entry name" value="NaPi_cotrn_rel"/>
    <property type="match status" value="1"/>
</dbReference>
<feature type="transmembrane region" description="Helical" evidence="7">
    <location>
        <begin position="170"/>
        <end position="189"/>
    </location>
</feature>
<dbReference type="eggNOG" id="COG1283">
    <property type="taxonomic scope" value="Bacteria"/>
</dbReference>
<dbReference type="GO" id="GO:0044341">
    <property type="term" value="P:sodium-dependent phosphate transport"/>
    <property type="evidence" value="ECO:0007669"/>
    <property type="project" value="InterPro"/>
</dbReference>
<dbReference type="Gene3D" id="1.20.58.220">
    <property type="entry name" value="Phosphate transport system protein phou homolog 2, domain 2"/>
    <property type="match status" value="1"/>
</dbReference>
<dbReference type="STRING" id="525903.Taci_0479"/>
<keyword evidence="5 7" id="KW-0472">Membrane</keyword>
<sequence>MKMSLKVLLQLVGGIGMLIYGIKVMGDSLQNLAGDRLRRLIAKLTGTPVKGVLVGTAVTTIIQSSSATTVMTVSFVHAGLMTLYQAFGVIMGANIGTTVTAQIMAFKITDLAYISVAIGAFVFLLAKNKRQREIGAGLAGFGVLFIGMHMMGDAMSFLKERQDLFMPFRYHPLWAVLAGTAVTMVIQSSSATVGLTMAMAAQGFMPLNVAIAFIMGDNIGTTITAVLASLGANRSAKQAATCHVMFNVMGTLILLPFLPWYSEFISHTSSDISRQVANAHTLFNVGNTLLFLPFTRPFVNLVRRVVPDDGMVKVYGAAFLDRNLITASPAAALDALKKEMVRMARFAKSMLEGCRAAIVNGSDLEAREVLNTEKIVNELTHEIVAYGTLIGQKGLSEDLSFILNSCINGVGDIERMGDHATNLVEMYEYMRDHNLKFSDQGIREFEEMFSLVHQAVAMSIEALDREDLDLANQVMALEDRVDEMEKRLRARHIDRLNHGKCSPGAGVVFIDILSNLERVGDHAHNLACVVMDLAKVRG</sequence>
<feature type="transmembrane region" description="Helical" evidence="7">
    <location>
        <begin position="7"/>
        <end position="26"/>
    </location>
</feature>
<accession>D1B8W2</accession>
<name>D1B8W2_THEAS</name>
<feature type="coiled-coil region" evidence="6">
    <location>
        <begin position="460"/>
        <end position="487"/>
    </location>
</feature>
<dbReference type="AlphaFoldDB" id="D1B8W2"/>
<dbReference type="InterPro" id="IPR003841">
    <property type="entry name" value="Na/Pi_transpt"/>
</dbReference>
<feature type="transmembrane region" description="Helical" evidence="7">
    <location>
        <begin position="108"/>
        <end position="126"/>
    </location>
</feature>
<keyword evidence="4 7" id="KW-1133">Transmembrane helix</keyword>
<dbReference type="Proteomes" id="UP000002030">
    <property type="component" value="Chromosome"/>
</dbReference>
<evidence type="ECO:0000256" key="2">
    <source>
        <dbReference type="ARBA" id="ARBA00022475"/>
    </source>
</evidence>
<evidence type="ECO:0000256" key="5">
    <source>
        <dbReference type="ARBA" id="ARBA00023136"/>
    </source>
</evidence>
<dbReference type="NCBIfam" id="NF037997">
    <property type="entry name" value="Na_Pi_symport"/>
    <property type="match status" value="1"/>
</dbReference>
<feature type="domain" description="PhoU" evidence="8">
    <location>
        <begin position="446"/>
        <end position="528"/>
    </location>
</feature>
<dbReference type="PANTHER" id="PTHR10010">
    <property type="entry name" value="SOLUTE CARRIER FAMILY 34 SODIUM PHOSPHATE , MEMBER 2-RELATED"/>
    <property type="match status" value="1"/>
</dbReference>
<proteinExistence type="predicted"/>
<dbReference type="KEGG" id="tai:Taci_0479"/>
<keyword evidence="6" id="KW-0175">Coiled coil</keyword>
<dbReference type="EMBL" id="CP001818">
    <property type="protein sequence ID" value="ACZ18715.1"/>
    <property type="molecule type" value="Genomic_DNA"/>
</dbReference>
<feature type="domain" description="PhoU" evidence="8">
    <location>
        <begin position="341"/>
        <end position="425"/>
    </location>
</feature>
<evidence type="ECO:0000256" key="4">
    <source>
        <dbReference type="ARBA" id="ARBA00022989"/>
    </source>
</evidence>
<dbReference type="HOGENOM" id="CLU_025623_0_1_0"/>
<evidence type="ECO:0000313" key="10">
    <source>
        <dbReference type="Proteomes" id="UP000002030"/>
    </source>
</evidence>
<dbReference type="PANTHER" id="PTHR10010:SF46">
    <property type="entry name" value="SODIUM-DEPENDENT PHOSPHATE TRANSPORT PROTEIN 2B"/>
    <property type="match status" value="1"/>
</dbReference>
<evidence type="ECO:0000256" key="3">
    <source>
        <dbReference type="ARBA" id="ARBA00022692"/>
    </source>
</evidence>
<feature type="transmembrane region" description="Helical" evidence="7">
    <location>
        <begin position="138"/>
        <end position="158"/>
    </location>
</feature>
<dbReference type="GO" id="GO:0005886">
    <property type="term" value="C:plasma membrane"/>
    <property type="evidence" value="ECO:0007669"/>
    <property type="project" value="UniProtKB-SubCell"/>
</dbReference>
<dbReference type="OrthoDB" id="9763003at2"/>
<evidence type="ECO:0000313" key="9">
    <source>
        <dbReference type="EMBL" id="ACZ18715.1"/>
    </source>
</evidence>
<dbReference type="InterPro" id="IPR004633">
    <property type="entry name" value="NaPi_cotrn-rel/YqeW-like"/>
</dbReference>
<protein>
    <submittedName>
        <fullName evidence="9">Na/Pi-cotransporter II-related protein</fullName>
    </submittedName>
</protein>
<evidence type="ECO:0000259" key="8">
    <source>
        <dbReference type="Pfam" id="PF01895"/>
    </source>
</evidence>
<dbReference type="SUPFAM" id="SSF109755">
    <property type="entry name" value="PhoU-like"/>
    <property type="match status" value="1"/>
</dbReference>
<keyword evidence="2" id="KW-1003">Cell membrane</keyword>
<dbReference type="Pfam" id="PF01895">
    <property type="entry name" value="PhoU"/>
    <property type="match status" value="2"/>
</dbReference>
<reference evidence="9 10" key="1">
    <citation type="journal article" date="2009" name="Stand. Genomic Sci.">
        <title>Complete genome sequence of Thermanaerovibrio acidaminovorans type strain (Su883).</title>
        <authorList>
            <person name="Chovatia M."/>
            <person name="Sikorski J."/>
            <person name="Schroder M."/>
            <person name="Lapidus A."/>
            <person name="Nolan M."/>
            <person name="Tice H."/>
            <person name="Glavina Del Rio T."/>
            <person name="Copeland A."/>
            <person name="Cheng J.F."/>
            <person name="Lucas S."/>
            <person name="Chen F."/>
            <person name="Bruce D."/>
            <person name="Goodwin L."/>
            <person name="Pitluck S."/>
            <person name="Ivanova N."/>
            <person name="Mavromatis K."/>
            <person name="Ovchinnikova G."/>
            <person name="Pati A."/>
            <person name="Chen A."/>
            <person name="Palaniappan K."/>
            <person name="Land M."/>
            <person name="Hauser L."/>
            <person name="Chang Y.J."/>
            <person name="Jeffries C.D."/>
            <person name="Chain P."/>
            <person name="Saunders E."/>
            <person name="Detter J.C."/>
            <person name="Brettin T."/>
            <person name="Rohde M."/>
            <person name="Goker M."/>
            <person name="Spring S."/>
            <person name="Bristow J."/>
            <person name="Markowitz V."/>
            <person name="Hugenholtz P."/>
            <person name="Kyrpides N.C."/>
            <person name="Klenk H.P."/>
            <person name="Eisen J.A."/>
        </authorList>
    </citation>
    <scope>NUCLEOTIDE SEQUENCE [LARGE SCALE GENOMIC DNA]</scope>
    <source>
        <strain evidence="10">ATCC 49978 / DSM 6589 / Su883</strain>
    </source>
</reference>
<feature type="transmembrane region" description="Helical" evidence="7">
    <location>
        <begin position="75"/>
        <end position="96"/>
    </location>
</feature>
<dbReference type="PATRIC" id="fig|525903.6.peg.484"/>
<dbReference type="InterPro" id="IPR038078">
    <property type="entry name" value="PhoU-like_sf"/>
</dbReference>
<evidence type="ECO:0000256" key="1">
    <source>
        <dbReference type="ARBA" id="ARBA00004651"/>
    </source>
</evidence>
<feature type="transmembrane region" description="Helical" evidence="7">
    <location>
        <begin position="209"/>
        <end position="232"/>
    </location>
</feature>
<dbReference type="GO" id="GO:0005436">
    <property type="term" value="F:sodium:phosphate symporter activity"/>
    <property type="evidence" value="ECO:0007669"/>
    <property type="project" value="InterPro"/>
</dbReference>
<evidence type="ECO:0000256" key="7">
    <source>
        <dbReference type="SAM" id="Phobius"/>
    </source>
</evidence>
<evidence type="ECO:0000256" key="6">
    <source>
        <dbReference type="SAM" id="Coils"/>
    </source>
</evidence>
<feature type="transmembrane region" description="Helical" evidence="7">
    <location>
        <begin position="244"/>
        <end position="262"/>
    </location>
</feature>